<accession>A0AAV4BVH8</accession>
<feature type="transmembrane region" description="Helical" evidence="2">
    <location>
        <begin position="406"/>
        <end position="424"/>
    </location>
</feature>
<feature type="region of interest" description="Disordered" evidence="1">
    <location>
        <begin position="744"/>
        <end position="764"/>
    </location>
</feature>
<dbReference type="Pfam" id="PF01757">
    <property type="entry name" value="Acyl_transf_3"/>
    <property type="match status" value="1"/>
</dbReference>
<feature type="transmembrane region" description="Helical" evidence="2">
    <location>
        <begin position="118"/>
        <end position="142"/>
    </location>
</feature>
<feature type="compositionally biased region" description="Low complexity" evidence="1">
    <location>
        <begin position="655"/>
        <end position="669"/>
    </location>
</feature>
<name>A0AAV4BVH8_9GAST</name>
<sequence length="764" mass="85912">MPTGEKIRNQANFRDLRADLNNMNQLQNHNKNNPKVHPIAAWPGRMNGITKCLTSFSIYTNTQDVLKAEHAPGDLACLHGIRVISILWVILGHIYYFLPQIGNILTLAEMTKWWTFHAILNAPYAVDTFFTISGCLVAYLFLRTVKKAGGLKPPHMVMFYVHRYLRLTPLYALAILIYHGITPYIEEGPFQWENVEDRGENCRDLWWTNLLYFSNMRRDFRQCMGWSWYLPNDMQFYAVAPVVLIPLALGYQYLGLLVAFLQVALHLIMYTVMVEKYDANIIRGSLDYFIHIYIKPYTRCGPYAIGLALGYFLFKTKSKFKMPKALVALGWLLAIGGGLTLVYVTHDNLKEFSIVNPTWSDNQMNALDIVSKPLWALCIAWVILACVNGYGGVINSILSWTAWVPLSRLTFGTYLIHPMVIFYFNNNRRTVAYFTYHFVIERFLATALLSFAIAYVLNMLIETPVRNLIKPSRKPKAAETSSRHCPSQDTKLTALSMASHNRFGGLRADALRNRNVYLPGDAESRFPSLDQTEGSTEPFPSSHIMSAGRGLYPSIPSDAQETKGLNREVVAKSLTKQGVAFDFETVTKTVSFDEEEPVVINPVYVSLIDQPDSPTKQIGPLQQHKHFQQQGSDAQRSSYLAPISTAESFPQALKAETSPSSISTEPSASNRMKELVSLPSEKSKADLGTNSNFSSQPPLLYPDASSFFTTIATLEDPLSNRLVGLEVGGIVNKTYEHDNKDIVQALPSAPPETPESGRSEKTHK</sequence>
<feature type="transmembrane region" description="Helical" evidence="2">
    <location>
        <begin position="163"/>
        <end position="181"/>
    </location>
</feature>
<reference evidence="4 5" key="1">
    <citation type="journal article" date="2021" name="Elife">
        <title>Chloroplast acquisition without the gene transfer in kleptoplastic sea slugs, Plakobranchus ocellatus.</title>
        <authorList>
            <person name="Maeda T."/>
            <person name="Takahashi S."/>
            <person name="Yoshida T."/>
            <person name="Shimamura S."/>
            <person name="Takaki Y."/>
            <person name="Nagai Y."/>
            <person name="Toyoda A."/>
            <person name="Suzuki Y."/>
            <person name="Arimoto A."/>
            <person name="Ishii H."/>
            <person name="Satoh N."/>
            <person name="Nishiyama T."/>
            <person name="Hasebe M."/>
            <person name="Maruyama T."/>
            <person name="Minagawa J."/>
            <person name="Obokata J."/>
            <person name="Shigenobu S."/>
        </authorList>
    </citation>
    <scope>NUCLEOTIDE SEQUENCE [LARGE SCALE GENOMIC DNA]</scope>
</reference>
<feature type="region of interest" description="Disordered" evidence="1">
    <location>
        <begin position="652"/>
        <end position="693"/>
    </location>
</feature>
<evidence type="ECO:0000313" key="5">
    <source>
        <dbReference type="Proteomes" id="UP000735302"/>
    </source>
</evidence>
<feature type="region of interest" description="Disordered" evidence="1">
    <location>
        <begin position="522"/>
        <end position="543"/>
    </location>
</feature>
<evidence type="ECO:0000256" key="2">
    <source>
        <dbReference type="SAM" id="Phobius"/>
    </source>
</evidence>
<proteinExistence type="predicted"/>
<feature type="transmembrane region" description="Helical" evidence="2">
    <location>
        <begin position="374"/>
        <end position="394"/>
    </location>
</feature>
<dbReference type="EMBL" id="BLXT01005595">
    <property type="protein sequence ID" value="GFO24199.1"/>
    <property type="molecule type" value="Genomic_DNA"/>
</dbReference>
<dbReference type="InterPro" id="IPR002656">
    <property type="entry name" value="Acyl_transf_3_dom"/>
</dbReference>
<feature type="domain" description="Acyltransferase 3" evidence="3">
    <location>
        <begin position="77"/>
        <end position="457"/>
    </location>
</feature>
<keyword evidence="2" id="KW-0812">Transmembrane</keyword>
<keyword evidence="2" id="KW-1133">Transmembrane helix</keyword>
<feature type="transmembrane region" description="Helical" evidence="2">
    <location>
        <begin position="256"/>
        <end position="274"/>
    </location>
</feature>
<feature type="compositionally biased region" description="Basic and acidic residues" evidence="1">
    <location>
        <begin position="755"/>
        <end position="764"/>
    </location>
</feature>
<dbReference type="PANTHER" id="PTHR11161">
    <property type="entry name" value="O-ACYLTRANSFERASE"/>
    <property type="match status" value="1"/>
</dbReference>
<feature type="region of interest" description="Disordered" evidence="1">
    <location>
        <begin position="614"/>
        <end position="638"/>
    </location>
</feature>
<comment type="caution">
    <text evidence="4">The sequence shown here is derived from an EMBL/GenBank/DDBJ whole genome shotgun (WGS) entry which is preliminary data.</text>
</comment>
<feature type="transmembrane region" description="Helical" evidence="2">
    <location>
        <begin position="444"/>
        <end position="461"/>
    </location>
</feature>
<dbReference type="Proteomes" id="UP000735302">
    <property type="component" value="Unassembled WGS sequence"/>
</dbReference>
<dbReference type="GO" id="GO:0016747">
    <property type="term" value="F:acyltransferase activity, transferring groups other than amino-acyl groups"/>
    <property type="evidence" value="ECO:0007669"/>
    <property type="project" value="InterPro"/>
</dbReference>
<evidence type="ECO:0000313" key="4">
    <source>
        <dbReference type="EMBL" id="GFO24199.1"/>
    </source>
</evidence>
<gene>
    <name evidence="4" type="ORF">PoB_005070400</name>
</gene>
<keyword evidence="2" id="KW-0472">Membrane</keyword>
<feature type="compositionally biased region" description="Polar residues" evidence="1">
    <location>
        <begin position="628"/>
        <end position="638"/>
    </location>
</feature>
<feature type="transmembrane region" description="Helical" evidence="2">
    <location>
        <begin position="294"/>
        <end position="314"/>
    </location>
</feature>
<dbReference type="PANTHER" id="PTHR11161:SF0">
    <property type="entry name" value="O-ACYLTRANSFERASE LIKE PROTEIN"/>
    <property type="match status" value="1"/>
</dbReference>
<protein>
    <submittedName>
        <fullName evidence="4">Nose resistant to fluoxetine protein 6-like</fullName>
    </submittedName>
</protein>
<feature type="compositionally biased region" description="Polar residues" evidence="1">
    <location>
        <begin position="529"/>
        <end position="539"/>
    </location>
</feature>
<keyword evidence="5" id="KW-1185">Reference proteome</keyword>
<feature type="transmembrane region" description="Helical" evidence="2">
    <location>
        <begin position="234"/>
        <end position="251"/>
    </location>
</feature>
<dbReference type="InterPro" id="IPR052728">
    <property type="entry name" value="O2_lipid_transport_reg"/>
</dbReference>
<organism evidence="4 5">
    <name type="scientific">Plakobranchus ocellatus</name>
    <dbReference type="NCBI Taxonomy" id="259542"/>
    <lineage>
        <taxon>Eukaryota</taxon>
        <taxon>Metazoa</taxon>
        <taxon>Spiralia</taxon>
        <taxon>Lophotrochozoa</taxon>
        <taxon>Mollusca</taxon>
        <taxon>Gastropoda</taxon>
        <taxon>Heterobranchia</taxon>
        <taxon>Euthyneura</taxon>
        <taxon>Panpulmonata</taxon>
        <taxon>Sacoglossa</taxon>
        <taxon>Placobranchoidea</taxon>
        <taxon>Plakobranchidae</taxon>
        <taxon>Plakobranchus</taxon>
    </lineage>
</organism>
<evidence type="ECO:0000256" key="1">
    <source>
        <dbReference type="SAM" id="MobiDB-lite"/>
    </source>
</evidence>
<evidence type="ECO:0000259" key="3">
    <source>
        <dbReference type="Pfam" id="PF01757"/>
    </source>
</evidence>
<feature type="transmembrane region" description="Helical" evidence="2">
    <location>
        <begin position="76"/>
        <end position="98"/>
    </location>
</feature>
<feature type="transmembrane region" description="Helical" evidence="2">
    <location>
        <begin position="326"/>
        <end position="344"/>
    </location>
</feature>
<dbReference type="AlphaFoldDB" id="A0AAV4BVH8"/>